<keyword evidence="3" id="KW-0732">Signal</keyword>
<keyword evidence="7" id="KW-1185">Reference proteome</keyword>
<protein>
    <submittedName>
        <fullName evidence="6">ABC transporter substrate-binding protein</fullName>
    </submittedName>
</protein>
<dbReference type="RefSeq" id="WP_179911147.1">
    <property type="nucleotide sequence ID" value="NZ_CP058910.1"/>
</dbReference>
<dbReference type="PROSITE" id="PS50983">
    <property type="entry name" value="FE_B12_PBP"/>
    <property type="match status" value="1"/>
</dbReference>
<dbReference type="AlphaFoldDB" id="A0A7D5P4F5"/>
<organism evidence="6 7">
    <name type="scientific">Halosimplex rubrum</name>
    <dbReference type="NCBI Taxonomy" id="869889"/>
    <lineage>
        <taxon>Archaea</taxon>
        <taxon>Methanobacteriati</taxon>
        <taxon>Methanobacteriota</taxon>
        <taxon>Stenosarchaea group</taxon>
        <taxon>Halobacteria</taxon>
        <taxon>Halobacteriales</taxon>
        <taxon>Haloarculaceae</taxon>
        <taxon>Halosimplex</taxon>
    </lineage>
</organism>
<dbReference type="InterPro" id="IPR051313">
    <property type="entry name" value="Bact_iron-sidero_bind"/>
</dbReference>
<sequence length="413" mass="45794">MSEDTSETSEVEAPTRRDYLRYGAAVGGGLVAGCTAGESTPTDDRGGESTETATPTPEPTATSSEGSTDSDAATATESYSVTMEPAGEVTFDAVPSDWIAFCGEFADMAVALGQADGMLGSGGADRYYTYVYDELPGVSVDQEPLERHPEVRTKEQFYELDADVHLYDTEMLVNWFDWDQSDVDEIGSNVAPFVGNLIFRRSDSWHDYRYYSLYDAFETVATVFDERERFEAFRRLHDDFLTRVQTRLPPAGERPSVMLTFEGTNEPETFSPYRLTDKGTSKKQWRDLGVGDALAGTGIENLSTENRGELDYENLLTVDPDVLLIRGHERKSAAEFRDTVVQFIEDHPVGGELTAVQNGRVYRGGYLHQGPIHNLFLTERAAKQLFPDEFGDVTSDAELFDRGRVADIVNGET</sequence>
<evidence type="ECO:0000313" key="7">
    <source>
        <dbReference type="Proteomes" id="UP000509667"/>
    </source>
</evidence>
<reference evidence="6 7" key="1">
    <citation type="submission" date="2020-07" db="EMBL/GenBank/DDBJ databases">
        <title>Halosimplex pelagicum sp. nov. and Halosimplex rubrum sp. nov., isolated from salted brown alga Laminaria, and emended description of the genus Halosimplex.</title>
        <authorList>
            <person name="Cui H."/>
        </authorList>
    </citation>
    <scope>NUCLEOTIDE SEQUENCE [LARGE SCALE GENOMIC DNA]</scope>
    <source>
        <strain evidence="6 7">R27</strain>
    </source>
</reference>
<dbReference type="PANTHER" id="PTHR30532">
    <property type="entry name" value="IRON III DICITRATE-BINDING PERIPLASMIC PROTEIN"/>
    <property type="match status" value="1"/>
</dbReference>
<name>A0A7D5P4F5_9EURY</name>
<dbReference type="Proteomes" id="UP000509667">
    <property type="component" value="Chromosome"/>
</dbReference>
<gene>
    <name evidence="6" type="ORF">HZS55_07900</name>
</gene>
<dbReference type="Gene3D" id="3.40.50.1980">
    <property type="entry name" value="Nitrogenase molybdenum iron protein domain"/>
    <property type="match status" value="2"/>
</dbReference>
<evidence type="ECO:0000256" key="3">
    <source>
        <dbReference type="ARBA" id="ARBA00022729"/>
    </source>
</evidence>
<evidence type="ECO:0000256" key="4">
    <source>
        <dbReference type="SAM" id="MobiDB-lite"/>
    </source>
</evidence>
<dbReference type="Pfam" id="PF01497">
    <property type="entry name" value="Peripla_BP_2"/>
    <property type="match status" value="1"/>
</dbReference>
<dbReference type="PANTHER" id="PTHR30532:SF1">
    <property type="entry name" value="IRON(3+)-HYDROXAMATE-BINDING PROTEIN FHUD"/>
    <property type="match status" value="1"/>
</dbReference>
<dbReference type="EMBL" id="CP058910">
    <property type="protein sequence ID" value="QLH77218.1"/>
    <property type="molecule type" value="Genomic_DNA"/>
</dbReference>
<evidence type="ECO:0000313" key="6">
    <source>
        <dbReference type="EMBL" id="QLH77218.1"/>
    </source>
</evidence>
<evidence type="ECO:0000256" key="2">
    <source>
        <dbReference type="ARBA" id="ARBA00022448"/>
    </source>
</evidence>
<feature type="domain" description="Fe/B12 periplasmic-binding" evidence="5">
    <location>
        <begin position="97"/>
        <end position="393"/>
    </location>
</feature>
<dbReference type="InterPro" id="IPR002491">
    <property type="entry name" value="ABC_transptr_periplasmic_BD"/>
</dbReference>
<dbReference type="SUPFAM" id="SSF53807">
    <property type="entry name" value="Helical backbone' metal receptor"/>
    <property type="match status" value="1"/>
</dbReference>
<feature type="region of interest" description="Disordered" evidence="4">
    <location>
        <begin position="31"/>
        <end position="76"/>
    </location>
</feature>
<dbReference type="KEGG" id="hrr:HZS55_07900"/>
<accession>A0A7D5P4F5</accession>
<feature type="compositionally biased region" description="Low complexity" evidence="4">
    <location>
        <begin position="49"/>
        <end position="67"/>
    </location>
</feature>
<comment type="subcellular location">
    <subcellularLocation>
        <location evidence="1">Cell envelope</location>
    </subcellularLocation>
</comment>
<dbReference type="GeneID" id="56077777"/>
<keyword evidence="2" id="KW-0813">Transport</keyword>
<dbReference type="OrthoDB" id="304381at2157"/>
<proteinExistence type="predicted"/>
<evidence type="ECO:0000259" key="5">
    <source>
        <dbReference type="PROSITE" id="PS50983"/>
    </source>
</evidence>
<evidence type="ECO:0000256" key="1">
    <source>
        <dbReference type="ARBA" id="ARBA00004196"/>
    </source>
</evidence>